<dbReference type="Proteomes" id="UP000076532">
    <property type="component" value="Unassembled WGS sequence"/>
</dbReference>
<evidence type="ECO:0000313" key="2">
    <source>
        <dbReference type="EMBL" id="KZP14306.1"/>
    </source>
</evidence>
<accession>A0A166D4G0</accession>
<keyword evidence="3" id="KW-1185">Reference proteome</keyword>
<organism evidence="2 3">
    <name type="scientific">Athelia psychrophila</name>
    <dbReference type="NCBI Taxonomy" id="1759441"/>
    <lineage>
        <taxon>Eukaryota</taxon>
        <taxon>Fungi</taxon>
        <taxon>Dikarya</taxon>
        <taxon>Basidiomycota</taxon>
        <taxon>Agaricomycotina</taxon>
        <taxon>Agaricomycetes</taxon>
        <taxon>Agaricomycetidae</taxon>
        <taxon>Atheliales</taxon>
        <taxon>Atheliaceae</taxon>
        <taxon>Athelia</taxon>
    </lineage>
</organism>
<proteinExistence type="predicted"/>
<evidence type="ECO:0000256" key="1">
    <source>
        <dbReference type="SAM" id="MobiDB-lite"/>
    </source>
</evidence>
<feature type="region of interest" description="Disordered" evidence="1">
    <location>
        <begin position="47"/>
        <end position="109"/>
    </location>
</feature>
<dbReference type="EMBL" id="KV417619">
    <property type="protein sequence ID" value="KZP14306.1"/>
    <property type="molecule type" value="Genomic_DNA"/>
</dbReference>
<gene>
    <name evidence="2" type="ORF">FIBSPDRAFT_868405</name>
</gene>
<name>A0A166D4G0_9AGAM</name>
<dbReference type="AlphaFoldDB" id="A0A166D4G0"/>
<sequence length="151" mass="16131">MGKGVVLRQPVLTPMVVDEAVITTNSSAEVSELVPFQPSHALACVPPHWRPPPSRSRLIPSRIDVTTRKVRSRGAAHNSPRSRSPVRSSPPHLPRSVAHSGAAAPRLSSMASSGVWARGAIEGTRCRARCPSASVSQLVRRLELSSVNHSA</sequence>
<evidence type="ECO:0000313" key="3">
    <source>
        <dbReference type="Proteomes" id="UP000076532"/>
    </source>
</evidence>
<protein>
    <submittedName>
        <fullName evidence="2">Uncharacterized protein</fullName>
    </submittedName>
</protein>
<feature type="compositionally biased region" description="Low complexity" evidence="1">
    <location>
        <begin position="79"/>
        <end position="96"/>
    </location>
</feature>
<reference evidence="2 3" key="1">
    <citation type="journal article" date="2016" name="Mol. Biol. Evol.">
        <title>Comparative Genomics of Early-Diverging Mushroom-Forming Fungi Provides Insights into the Origins of Lignocellulose Decay Capabilities.</title>
        <authorList>
            <person name="Nagy L.G."/>
            <person name="Riley R."/>
            <person name="Tritt A."/>
            <person name="Adam C."/>
            <person name="Daum C."/>
            <person name="Floudas D."/>
            <person name="Sun H."/>
            <person name="Yadav J.S."/>
            <person name="Pangilinan J."/>
            <person name="Larsson K.H."/>
            <person name="Matsuura K."/>
            <person name="Barry K."/>
            <person name="Labutti K."/>
            <person name="Kuo R."/>
            <person name="Ohm R.A."/>
            <person name="Bhattacharya S.S."/>
            <person name="Shirouzu T."/>
            <person name="Yoshinaga Y."/>
            <person name="Martin F.M."/>
            <person name="Grigoriev I.V."/>
            <person name="Hibbett D.S."/>
        </authorList>
    </citation>
    <scope>NUCLEOTIDE SEQUENCE [LARGE SCALE GENOMIC DNA]</scope>
    <source>
        <strain evidence="2 3">CBS 109695</strain>
    </source>
</reference>